<feature type="non-terminal residue" evidence="1">
    <location>
        <position position="1"/>
    </location>
</feature>
<organism evidence="1">
    <name type="scientific">Rhizophagus irregularis (strain DAOM 181602 / DAOM 197198 / MUCL 43194)</name>
    <name type="common">Arbuscular mycorrhizal fungus</name>
    <name type="synonym">Glomus intraradices</name>
    <dbReference type="NCBI Taxonomy" id="747089"/>
    <lineage>
        <taxon>Eukaryota</taxon>
        <taxon>Fungi</taxon>
        <taxon>Fungi incertae sedis</taxon>
        <taxon>Mucoromycota</taxon>
        <taxon>Glomeromycotina</taxon>
        <taxon>Glomeromycetes</taxon>
        <taxon>Glomerales</taxon>
        <taxon>Glomeraceae</taxon>
        <taxon>Rhizophagus</taxon>
    </lineage>
</organism>
<dbReference type="AlphaFoldDB" id="U9T179"/>
<evidence type="ECO:0000313" key="1">
    <source>
        <dbReference type="EMBL" id="ESA01092.1"/>
    </source>
</evidence>
<sequence length="83" mass="9305">PWIGSIDNPIHYSANTIQNYWNHTEILPNTFPPDDIYEDDIDDELGKAIEALTECNGSDADHLDEVDDSTEVETICINEALKA</sequence>
<dbReference type="HOGENOM" id="CLU_2549322_0_0_1"/>
<accession>U9T179</accession>
<protein>
    <submittedName>
        <fullName evidence="1">Uncharacterized protein</fullName>
    </submittedName>
</protein>
<proteinExistence type="predicted"/>
<dbReference type="VEuPathDB" id="FungiDB:RhiirFUN_020287"/>
<name>U9T179_RHIID</name>
<dbReference type="EMBL" id="KI296741">
    <property type="protein sequence ID" value="ESA01092.1"/>
    <property type="molecule type" value="Genomic_DNA"/>
</dbReference>
<reference evidence="1" key="1">
    <citation type="submission" date="2013-07" db="EMBL/GenBank/DDBJ databases">
        <title>The genome of an arbuscular mycorrhizal fungus provides insights into the evolution of the oldest plant symbiosis.</title>
        <authorList>
            <consortium name="DOE Joint Genome Institute"/>
            <person name="Tisserant E."/>
            <person name="Malbreil M."/>
            <person name="Kuo A."/>
            <person name="Kohler A."/>
            <person name="Symeonidi A."/>
            <person name="Balestrini R."/>
            <person name="Charron P."/>
            <person name="Duensing N."/>
            <person name="Frei-dit-Frey N."/>
            <person name="Gianinazzi-Pearson V."/>
            <person name="Gilbert B."/>
            <person name="Handa Y."/>
            <person name="Hijri M."/>
            <person name="Kaul R."/>
            <person name="Kawaguchi M."/>
            <person name="Krajinski F."/>
            <person name="Lammers P."/>
            <person name="Lapierre D."/>
            <person name="Masclaux F.G."/>
            <person name="Murat C."/>
            <person name="Morin E."/>
            <person name="Ndikumana S."/>
            <person name="Pagni M."/>
            <person name="Petitpierre D."/>
            <person name="Requena N."/>
            <person name="Rosikiewicz P."/>
            <person name="Riley R."/>
            <person name="Saito K."/>
            <person name="San Clemente H."/>
            <person name="Shapiro H."/>
            <person name="van Tuinen D."/>
            <person name="Becard G."/>
            <person name="Bonfante P."/>
            <person name="Paszkowski U."/>
            <person name="Shachar-Hill Y."/>
            <person name="Young J.P."/>
            <person name="Sanders I.R."/>
            <person name="Henrissat B."/>
            <person name="Rensing S.A."/>
            <person name="Grigoriev I.V."/>
            <person name="Corradi N."/>
            <person name="Roux C."/>
            <person name="Martin F."/>
        </authorList>
    </citation>
    <scope>NUCLEOTIDE SEQUENCE</scope>
    <source>
        <strain evidence="1">DAOM 197198</strain>
    </source>
</reference>
<gene>
    <name evidence="1" type="ORF">GLOINDRAFT_836</name>
</gene>